<organism evidence="1 2">
    <name type="scientific">Spiromyces aspiralis</name>
    <dbReference type="NCBI Taxonomy" id="68401"/>
    <lineage>
        <taxon>Eukaryota</taxon>
        <taxon>Fungi</taxon>
        <taxon>Fungi incertae sedis</taxon>
        <taxon>Zoopagomycota</taxon>
        <taxon>Kickxellomycotina</taxon>
        <taxon>Kickxellomycetes</taxon>
        <taxon>Kickxellales</taxon>
        <taxon>Kickxellaceae</taxon>
        <taxon>Spiromyces</taxon>
    </lineage>
</organism>
<accession>A0ACC1HPM6</accession>
<evidence type="ECO:0000313" key="1">
    <source>
        <dbReference type="EMBL" id="KAJ1678493.1"/>
    </source>
</evidence>
<dbReference type="EMBL" id="JAMZIH010001111">
    <property type="protein sequence ID" value="KAJ1678493.1"/>
    <property type="molecule type" value="Genomic_DNA"/>
</dbReference>
<keyword evidence="2" id="KW-1185">Reference proteome</keyword>
<dbReference type="Proteomes" id="UP001145114">
    <property type="component" value="Unassembled WGS sequence"/>
</dbReference>
<name>A0ACC1HPM6_9FUNG</name>
<feature type="non-terminal residue" evidence="1">
    <location>
        <position position="65"/>
    </location>
</feature>
<gene>
    <name evidence="1" type="ORF">EV182_003938</name>
</gene>
<comment type="caution">
    <text evidence="1">The sequence shown here is derived from an EMBL/GenBank/DDBJ whole genome shotgun (WGS) entry which is preliminary data.</text>
</comment>
<reference evidence="1" key="1">
    <citation type="submission" date="2022-06" db="EMBL/GenBank/DDBJ databases">
        <title>Phylogenomic reconstructions and comparative analyses of Kickxellomycotina fungi.</title>
        <authorList>
            <person name="Reynolds N.K."/>
            <person name="Stajich J.E."/>
            <person name="Barry K."/>
            <person name="Grigoriev I.V."/>
            <person name="Crous P."/>
            <person name="Smith M.E."/>
        </authorList>
    </citation>
    <scope>NUCLEOTIDE SEQUENCE</scope>
    <source>
        <strain evidence="1">RSA 2271</strain>
    </source>
</reference>
<feature type="non-terminal residue" evidence="1">
    <location>
        <position position="1"/>
    </location>
</feature>
<evidence type="ECO:0000313" key="2">
    <source>
        <dbReference type="Proteomes" id="UP001145114"/>
    </source>
</evidence>
<proteinExistence type="predicted"/>
<sequence>GQIGAGTGKTDDSAEPTLVTGMDGARVEKIATSTDFTLALTAENEVYAWGNSEYGQCPVGYTTDR</sequence>
<protein>
    <submittedName>
        <fullName evidence="1">Uncharacterized protein</fullName>
    </submittedName>
</protein>